<keyword evidence="2" id="KW-1185">Reference proteome</keyword>
<organism evidence="1 2">
    <name type="scientific">Citrobacter enshiensis</name>
    <dbReference type="NCBI Taxonomy" id="2971264"/>
    <lineage>
        <taxon>Bacteria</taxon>
        <taxon>Pseudomonadati</taxon>
        <taxon>Pseudomonadota</taxon>
        <taxon>Gammaproteobacteria</taxon>
        <taxon>Enterobacterales</taxon>
        <taxon>Enterobacteriaceae</taxon>
        <taxon>Citrobacter</taxon>
    </lineage>
</organism>
<keyword evidence="1" id="KW-0378">Hydrolase</keyword>
<dbReference type="EMBL" id="JAUJYW010000003">
    <property type="protein sequence ID" value="MDN8599323.1"/>
    <property type="molecule type" value="Genomic_DNA"/>
</dbReference>
<dbReference type="Pfam" id="PF06821">
    <property type="entry name" value="Ser_hydrolase"/>
    <property type="match status" value="1"/>
</dbReference>
<name>A0ABT8PSU2_9ENTR</name>
<sequence length="221" mass="24178">MASKVKQRECWGFSVAPEALALSQTRMESKESHMDKLHTRATVLIVPGLREHVAEHWQTHLAASLARVRSVSPLTQDKLNCRARVEAIAQELAQIDGPVILVAHSAGVLMTVHWAQHHKHQIKGALLVTPPDLNANWPAQYPSKETLQAGGWCPLPRTRLPFPSLVALSNNDPLASADAVRAMATDWGSEVVELGSVGHLNPMSGFGPWPQGLDLVRRLDT</sequence>
<gene>
    <name evidence="1" type="ORF">Q0A17_07880</name>
</gene>
<evidence type="ECO:0000313" key="1">
    <source>
        <dbReference type="EMBL" id="MDN8599323.1"/>
    </source>
</evidence>
<dbReference type="GO" id="GO:0016787">
    <property type="term" value="F:hydrolase activity"/>
    <property type="evidence" value="ECO:0007669"/>
    <property type="project" value="UniProtKB-KW"/>
</dbReference>
<protein>
    <submittedName>
        <fullName evidence="1">Alpha/beta hydrolase</fullName>
    </submittedName>
</protein>
<dbReference type="InterPro" id="IPR010662">
    <property type="entry name" value="RBBP9/YdeN"/>
</dbReference>
<dbReference type="SUPFAM" id="SSF53474">
    <property type="entry name" value="alpha/beta-Hydrolases"/>
    <property type="match status" value="1"/>
</dbReference>
<reference evidence="1 2" key="1">
    <citation type="submission" date="2023-07" db="EMBL/GenBank/DDBJ databases">
        <title>Citrobacter selenititolerans sp. nov., isolated from seleniferous soil.</title>
        <authorList>
            <person name="Zhang S."/>
            <person name="Li K."/>
            <person name="Peng J."/>
            <person name="Wang H."/>
            <person name="Sun J."/>
            <person name="Guo Y."/>
        </authorList>
    </citation>
    <scope>NUCLEOTIDE SEQUENCE [LARGE SCALE GENOMIC DNA]</scope>
    <source>
        <strain evidence="1 2">S2-9</strain>
    </source>
</reference>
<dbReference type="Gene3D" id="3.40.50.1820">
    <property type="entry name" value="alpha/beta hydrolase"/>
    <property type="match status" value="1"/>
</dbReference>
<accession>A0ABT8PSU2</accession>
<proteinExistence type="predicted"/>
<comment type="caution">
    <text evidence="1">The sequence shown here is derived from an EMBL/GenBank/DDBJ whole genome shotgun (WGS) entry which is preliminary data.</text>
</comment>
<dbReference type="RefSeq" id="WP_301697922.1">
    <property type="nucleotide sequence ID" value="NZ_JAUJYW010000003.1"/>
</dbReference>
<evidence type="ECO:0000313" key="2">
    <source>
        <dbReference type="Proteomes" id="UP001174867"/>
    </source>
</evidence>
<dbReference type="InterPro" id="IPR029058">
    <property type="entry name" value="AB_hydrolase_fold"/>
</dbReference>
<dbReference type="Proteomes" id="UP001174867">
    <property type="component" value="Unassembled WGS sequence"/>
</dbReference>